<comment type="caution">
    <text evidence="1">The sequence shown here is derived from an EMBL/GenBank/DDBJ whole genome shotgun (WGS) entry which is preliminary data.</text>
</comment>
<dbReference type="EMBL" id="AODF01000020">
    <property type="protein sequence ID" value="EUJ30977.1"/>
    <property type="molecule type" value="Genomic_DNA"/>
</dbReference>
<evidence type="ECO:0000313" key="1">
    <source>
        <dbReference type="EMBL" id="EUJ30977.1"/>
    </source>
</evidence>
<gene>
    <name evidence="1" type="ORF">MFLO_09787</name>
</gene>
<organism evidence="1 2">
    <name type="scientific">Listeria floridensis FSL S10-1187</name>
    <dbReference type="NCBI Taxonomy" id="1265817"/>
    <lineage>
        <taxon>Bacteria</taxon>
        <taxon>Bacillati</taxon>
        <taxon>Bacillota</taxon>
        <taxon>Bacilli</taxon>
        <taxon>Bacillales</taxon>
        <taxon>Listeriaceae</taxon>
        <taxon>Listeria</taxon>
    </lineage>
</organism>
<protein>
    <submittedName>
        <fullName evidence="1">Uncharacterized protein</fullName>
    </submittedName>
</protein>
<name>A0ABP3AZ11_9LIST</name>
<reference evidence="1 2" key="1">
    <citation type="journal article" date="2014" name="Int. J. Syst. Evol. Microbiol.">
        <title>Listeria floridensis sp. nov., Listeria aquatica sp. nov., Listeria cornellensis sp. nov., Listeria riparia sp. nov. and Listeria grandensis sp. nov., from agricultural and natural environments.</title>
        <authorList>
            <person name="den Bakker H.C."/>
            <person name="Warchocki S."/>
            <person name="Wright E.M."/>
            <person name="Allred A.F."/>
            <person name="Ahlstrom C."/>
            <person name="Manuel C.S."/>
            <person name="Stasiewicz M.J."/>
            <person name="Burrell A."/>
            <person name="Roof S."/>
            <person name="Strawn L."/>
            <person name="Fortes E.D."/>
            <person name="Nightingale K.K."/>
            <person name="Kephart D."/>
            <person name="Wiedmann M."/>
        </authorList>
    </citation>
    <scope>NUCLEOTIDE SEQUENCE [LARGE SCALE GENOMIC DNA]</scope>
    <source>
        <strain evidence="1 2">FSL S10-1187</strain>
    </source>
</reference>
<accession>A0ABP3AZ11</accession>
<keyword evidence="2" id="KW-1185">Reference proteome</keyword>
<proteinExistence type="predicted"/>
<dbReference type="RefSeq" id="WP_036097519.1">
    <property type="nucleotide sequence ID" value="NZ_AODF01000020.1"/>
</dbReference>
<sequence length="228" mass="25094">MRVHGEKLSSKVMKSIAVSVTLLGVTTGTLISSSGMEAEAALPQGEMTADMAAMFLPSQYSTTAIYNDSTQTLDYTAKPGSRYSIARFNIGLPRTTTELEVGKTYRVKYVIDANSSANYLIQWMGTQTNPDSGYFDNFTGYVQSKGSLVLNEYTPAMWGGSLIGFNESNNRDYEMMFDVKVNNLIEGINNHGYLMAVSNGTHPDWTVRLKAAYVTELDRDEGIVSSKH</sequence>
<dbReference type="Proteomes" id="UP000019249">
    <property type="component" value="Unassembled WGS sequence"/>
</dbReference>
<evidence type="ECO:0000313" key="2">
    <source>
        <dbReference type="Proteomes" id="UP000019249"/>
    </source>
</evidence>